<accession>A0DLV0</accession>
<keyword evidence="11" id="KW-1185">Reference proteome</keyword>
<evidence type="ECO:0000256" key="4">
    <source>
        <dbReference type="ARBA" id="ARBA00022840"/>
    </source>
</evidence>
<dbReference type="OrthoDB" id="67688at2759"/>
<dbReference type="InParanoid" id="A0DLV0"/>
<evidence type="ECO:0000313" key="11">
    <source>
        <dbReference type="Proteomes" id="UP000000600"/>
    </source>
</evidence>
<dbReference type="GeneID" id="5037199"/>
<dbReference type="InterPro" id="IPR035448">
    <property type="entry name" value="PI3Kc"/>
</dbReference>
<dbReference type="PROSITE" id="PS50290">
    <property type="entry name" value="PI3_4_KINASE_3"/>
    <property type="match status" value="1"/>
</dbReference>
<dbReference type="SUPFAM" id="SSF56112">
    <property type="entry name" value="Protein kinase-like (PK-like)"/>
    <property type="match status" value="1"/>
</dbReference>
<dbReference type="InterPro" id="IPR016024">
    <property type="entry name" value="ARM-type_fold"/>
</dbReference>
<dbReference type="KEGG" id="ptm:GSPATT00039649001"/>
<dbReference type="FunFam" id="3.10.20.90:FF:000513">
    <property type="entry name" value="Uncharacterized protein"/>
    <property type="match status" value="1"/>
</dbReference>
<dbReference type="GO" id="GO:0035005">
    <property type="term" value="F:1-phosphatidylinositol-4-phosphate 3-kinase activity"/>
    <property type="evidence" value="ECO:0000318"/>
    <property type="project" value="GO_Central"/>
</dbReference>
<dbReference type="SUPFAM" id="SSF48371">
    <property type="entry name" value="ARM repeat"/>
    <property type="match status" value="1"/>
</dbReference>
<dbReference type="SUPFAM" id="SSF54236">
    <property type="entry name" value="Ubiquitin-like"/>
    <property type="match status" value="1"/>
</dbReference>
<evidence type="ECO:0008006" key="12">
    <source>
        <dbReference type="Google" id="ProtNLM"/>
    </source>
</evidence>
<name>A0DLV0_PARTE</name>
<evidence type="ECO:0000256" key="1">
    <source>
        <dbReference type="ARBA" id="ARBA00022679"/>
    </source>
</evidence>
<feature type="domain" description="PIK helical" evidence="7">
    <location>
        <begin position="647"/>
        <end position="826"/>
    </location>
</feature>
<dbReference type="GO" id="GO:0048015">
    <property type="term" value="P:phosphatidylinositol-mediated signaling"/>
    <property type="evidence" value="ECO:0000318"/>
    <property type="project" value="GO_Central"/>
</dbReference>
<dbReference type="eggNOG" id="KOG0904">
    <property type="taxonomic scope" value="Eukaryota"/>
</dbReference>
<dbReference type="InterPro" id="IPR035892">
    <property type="entry name" value="C2_domain_sf"/>
</dbReference>
<dbReference type="Gene3D" id="3.10.20.90">
    <property type="entry name" value="Phosphatidylinositol 3-kinase Catalytic Subunit, Chain A, domain 1"/>
    <property type="match status" value="1"/>
</dbReference>
<keyword evidence="1" id="KW-0808">Transferase</keyword>
<dbReference type="HOGENOM" id="CLU_265960_0_0_1"/>
<dbReference type="InterPro" id="IPR036940">
    <property type="entry name" value="PI3/4_kinase_cat_sf"/>
</dbReference>
<dbReference type="InterPro" id="IPR011009">
    <property type="entry name" value="Kinase-like_dom_sf"/>
</dbReference>
<dbReference type="PANTHER" id="PTHR10048:SF14">
    <property type="entry name" value="LD28067P"/>
    <property type="match status" value="1"/>
</dbReference>
<dbReference type="InterPro" id="IPR042236">
    <property type="entry name" value="PI3K_accessory_sf"/>
</dbReference>
<comment type="similarity">
    <text evidence="5">Belongs to the PI3/PI4-kinase family.</text>
</comment>
<feature type="domain" description="PI3K/PI4K catalytic" evidence="6">
    <location>
        <begin position="893"/>
        <end position="1212"/>
    </location>
</feature>
<dbReference type="EMBL" id="CT868492">
    <property type="protein sequence ID" value="CAK84017.1"/>
    <property type="molecule type" value="Genomic_DNA"/>
</dbReference>
<reference evidence="10 11" key="1">
    <citation type="journal article" date="2006" name="Nature">
        <title>Global trends of whole-genome duplications revealed by the ciliate Paramecium tetraurelia.</title>
        <authorList>
            <consortium name="Genoscope"/>
            <person name="Aury J.-M."/>
            <person name="Jaillon O."/>
            <person name="Duret L."/>
            <person name="Noel B."/>
            <person name="Jubin C."/>
            <person name="Porcel B.M."/>
            <person name="Segurens B."/>
            <person name="Daubin V."/>
            <person name="Anthouard V."/>
            <person name="Aiach N."/>
            <person name="Arnaiz O."/>
            <person name="Billaut A."/>
            <person name="Beisson J."/>
            <person name="Blanc I."/>
            <person name="Bouhouche K."/>
            <person name="Camara F."/>
            <person name="Duharcourt S."/>
            <person name="Guigo R."/>
            <person name="Gogendeau D."/>
            <person name="Katinka M."/>
            <person name="Keller A.-M."/>
            <person name="Kissmehl R."/>
            <person name="Klotz C."/>
            <person name="Koll F."/>
            <person name="Le Moue A."/>
            <person name="Lepere C."/>
            <person name="Malinsky S."/>
            <person name="Nowacki M."/>
            <person name="Nowak J.K."/>
            <person name="Plattner H."/>
            <person name="Poulain J."/>
            <person name="Ruiz F."/>
            <person name="Serrano V."/>
            <person name="Zagulski M."/>
            <person name="Dessen P."/>
            <person name="Betermier M."/>
            <person name="Weissenbach J."/>
            <person name="Scarpelli C."/>
            <person name="Schachter V."/>
            <person name="Sperling L."/>
            <person name="Meyer E."/>
            <person name="Cohen J."/>
            <person name="Wincker P."/>
        </authorList>
    </citation>
    <scope>NUCLEOTIDE SEQUENCE [LARGE SCALE GENOMIC DNA]</scope>
    <source>
        <strain evidence="10 11">Stock d4-2</strain>
    </source>
</reference>
<dbReference type="CDD" id="cd00891">
    <property type="entry name" value="PI3Kc"/>
    <property type="match status" value="1"/>
</dbReference>
<dbReference type="GO" id="GO:0036092">
    <property type="term" value="P:phosphatidylinositol-3-phosphate biosynthetic process"/>
    <property type="evidence" value="ECO:0000318"/>
    <property type="project" value="GO_Central"/>
</dbReference>
<dbReference type="Gene3D" id="2.60.40.150">
    <property type="entry name" value="C2 domain"/>
    <property type="match status" value="1"/>
</dbReference>
<dbReference type="Pfam" id="PF00794">
    <property type="entry name" value="PI3K_rbd"/>
    <property type="match status" value="1"/>
</dbReference>
<dbReference type="SMART" id="SM00146">
    <property type="entry name" value="PI3Kc"/>
    <property type="match status" value="1"/>
</dbReference>
<dbReference type="PROSITE" id="PS00915">
    <property type="entry name" value="PI3_4_KINASE_1"/>
    <property type="match status" value="1"/>
</dbReference>
<dbReference type="Gene3D" id="3.30.1010.10">
    <property type="entry name" value="Phosphatidylinositol 3-kinase Catalytic Subunit, Chain A, domain 4"/>
    <property type="match status" value="1"/>
</dbReference>
<dbReference type="AlphaFoldDB" id="A0DLV0"/>
<dbReference type="Pfam" id="PF00792">
    <property type="entry name" value="PI3K_C2"/>
    <property type="match status" value="1"/>
</dbReference>
<dbReference type="InterPro" id="IPR000341">
    <property type="entry name" value="PI3K_Ras-bd_dom"/>
</dbReference>
<evidence type="ECO:0000259" key="8">
    <source>
        <dbReference type="PROSITE" id="PS51546"/>
    </source>
</evidence>
<keyword evidence="2" id="KW-0547">Nucleotide-binding</keyword>
<dbReference type="InterPro" id="IPR029071">
    <property type="entry name" value="Ubiquitin-like_domsf"/>
</dbReference>
<dbReference type="GO" id="GO:0005737">
    <property type="term" value="C:cytoplasm"/>
    <property type="evidence" value="ECO:0000318"/>
    <property type="project" value="GO_Central"/>
</dbReference>
<dbReference type="InterPro" id="IPR018936">
    <property type="entry name" value="PI3/4_kinase_CS"/>
</dbReference>
<dbReference type="OMA" id="SIHENAG"/>
<evidence type="ECO:0000313" key="10">
    <source>
        <dbReference type="EMBL" id="CAK84017.1"/>
    </source>
</evidence>
<keyword evidence="3" id="KW-0418">Kinase</keyword>
<dbReference type="PROSITE" id="PS51545">
    <property type="entry name" value="PIK_HELICAL"/>
    <property type="match status" value="1"/>
</dbReference>
<dbReference type="GO" id="GO:0043491">
    <property type="term" value="P:phosphatidylinositol 3-kinase/protein kinase B signal transduction"/>
    <property type="evidence" value="ECO:0000318"/>
    <property type="project" value="GO_Central"/>
</dbReference>
<dbReference type="PROSITE" id="PS00916">
    <property type="entry name" value="PI3_4_KINASE_2"/>
    <property type="match status" value="1"/>
</dbReference>
<dbReference type="SMART" id="SM00145">
    <property type="entry name" value="PI3Ka"/>
    <property type="match status" value="1"/>
</dbReference>
<evidence type="ECO:0000259" key="6">
    <source>
        <dbReference type="PROSITE" id="PS50290"/>
    </source>
</evidence>
<protein>
    <recommendedName>
        <fullName evidence="12">Phosphatidylinositol 3-kinase</fullName>
    </recommendedName>
</protein>
<dbReference type="InterPro" id="IPR000403">
    <property type="entry name" value="PI3/4_kinase_cat_dom"/>
</dbReference>
<dbReference type="PROSITE" id="PS51546">
    <property type="entry name" value="PI3K_RBD"/>
    <property type="match status" value="1"/>
</dbReference>
<dbReference type="GO" id="GO:0005524">
    <property type="term" value="F:ATP binding"/>
    <property type="evidence" value="ECO:0007669"/>
    <property type="project" value="UniProtKB-KW"/>
</dbReference>
<keyword evidence="4" id="KW-0067">ATP-binding</keyword>
<dbReference type="FunFam" id="2.60.40.150:FF:000384">
    <property type="entry name" value="Uncharacterized protein"/>
    <property type="match status" value="1"/>
</dbReference>
<gene>
    <name evidence="10" type="ORF">GSPATT00039649001</name>
</gene>
<feature type="domain" description="PI3K-RBD" evidence="8">
    <location>
        <begin position="119"/>
        <end position="224"/>
    </location>
</feature>
<dbReference type="RefSeq" id="XP_001451414.1">
    <property type="nucleotide sequence ID" value="XM_001451377.1"/>
</dbReference>
<dbReference type="GO" id="GO:0016303">
    <property type="term" value="F:1-phosphatidylinositol-3-kinase activity"/>
    <property type="evidence" value="ECO:0000318"/>
    <property type="project" value="GO_Central"/>
</dbReference>
<feature type="domain" description="C2 PI3K-type" evidence="9">
    <location>
        <begin position="442"/>
        <end position="591"/>
    </location>
</feature>
<dbReference type="Pfam" id="PF00613">
    <property type="entry name" value="PI3Ka"/>
    <property type="match status" value="1"/>
</dbReference>
<evidence type="ECO:0000256" key="2">
    <source>
        <dbReference type="ARBA" id="ARBA00022741"/>
    </source>
</evidence>
<dbReference type="PANTHER" id="PTHR10048">
    <property type="entry name" value="PHOSPHATIDYLINOSITOL KINASE"/>
    <property type="match status" value="1"/>
</dbReference>
<dbReference type="InterPro" id="IPR002420">
    <property type="entry name" value="PI3K-type_C2_dom"/>
</dbReference>
<dbReference type="GO" id="GO:0016477">
    <property type="term" value="P:cell migration"/>
    <property type="evidence" value="ECO:0000318"/>
    <property type="project" value="GO_Central"/>
</dbReference>
<proteinExistence type="inferred from homology"/>
<dbReference type="InterPro" id="IPR001263">
    <property type="entry name" value="PI3K_accessory_dom"/>
</dbReference>
<dbReference type="STRING" id="5888.A0DLV0"/>
<evidence type="ECO:0000259" key="9">
    <source>
        <dbReference type="PROSITE" id="PS51547"/>
    </source>
</evidence>
<dbReference type="Proteomes" id="UP000000600">
    <property type="component" value="Unassembled WGS sequence"/>
</dbReference>
<organism evidence="10 11">
    <name type="scientific">Paramecium tetraurelia</name>
    <dbReference type="NCBI Taxonomy" id="5888"/>
    <lineage>
        <taxon>Eukaryota</taxon>
        <taxon>Sar</taxon>
        <taxon>Alveolata</taxon>
        <taxon>Ciliophora</taxon>
        <taxon>Intramacronucleata</taxon>
        <taxon>Oligohymenophorea</taxon>
        <taxon>Peniculida</taxon>
        <taxon>Parameciidae</taxon>
        <taxon>Paramecium</taxon>
    </lineage>
</organism>
<dbReference type="InterPro" id="IPR015433">
    <property type="entry name" value="PI3/4_kinase"/>
</dbReference>
<dbReference type="GO" id="GO:0005886">
    <property type="term" value="C:plasma membrane"/>
    <property type="evidence" value="ECO:0000318"/>
    <property type="project" value="GO_Central"/>
</dbReference>
<dbReference type="SUPFAM" id="SSF49562">
    <property type="entry name" value="C2 domain (Calcium/lipid-binding domain, CaLB)"/>
    <property type="match status" value="1"/>
</dbReference>
<dbReference type="Pfam" id="PF00454">
    <property type="entry name" value="PI3_PI4_kinase"/>
    <property type="match status" value="1"/>
</dbReference>
<evidence type="ECO:0000256" key="3">
    <source>
        <dbReference type="ARBA" id="ARBA00022777"/>
    </source>
</evidence>
<evidence type="ECO:0000259" key="7">
    <source>
        <dbReference type="PROSITE" id="PS51545"/>
    </source>
</evidence>
<dbReference type="PROSITE" id="PS51547">
    <property type="entry name" value="C2_PI3K"/>
    <property type="match status" value="1"/>
</dbReference>
<dbReference type="CDD" id="cd08380">
    <property type="entry name" value="C2_PI3K_like"/>
    <property type="match status" value="1"/>
</dbReference>
<sequence>MDRQLQTSQRIFTKAQVDEKVKYLLCVDMDSHQIFTINLKNHEICIEYEVPQVYRVKAKKDIMDIQKLVQLPDSSWNMDTLRNQRYRRREISEYLLHKIVNQEPTYLAESSMSDAFSKVTSLKLIVDLSDYIRLEDQAYQDINPITIELHVDLVTCSDEVIKKILRVVYNNFQVRLKTKSPENQFVLQISGFREYLAGNYSILSYDRVRMNLRGIQYLQVNLTEVSKVRRMYDNFPPIFERNADESVPWEQFMDIPCFLFYAPFPLRDIQNEEGKKRKKISRQDSNFSPLRPRLFLKERCLEFVEMRYQMLQERYFPLKKSIIYSGECDYRFKIQILCLSNVHRLFILDDKDLDEFKKQNGHKRRATYNGQCPPRFITKASAKQEEQHNTSKKKVKVEDEEKLQKKISFLKLCKTKEQDAAQIKQLSKGTFNPHFFNHGPQGTANMECLMQKYELDIQPYLISVQVLLMYGQTPLTKFSIVNSQKVPFRQNTWFYQDVSFQGLKISQLPMELRLCFNIVLHSSNGEEQIIGSTITELFDENGKLKQGRLHLNVWPFYKCDTRIACMNEYYGAALPNQERTPYYTQLVIGMPTFIEDVYWSLRDEKYMKQVGFPSTPLNIQQISLQYMNGILERRGTLNSSVTVRPQRDWKATPNTNELAKLDRLLKFDPLQRHLYTDEDKFILLKCRNHYKNQPSAFPIFLCAINWSDPEEIREVYQMMKVWTSLPSDDALPLLDANISDELVRYYATKRVGLYKDDELVLFMLELTQALIFEQCHFSPLGEMLIERSIMNPWVVGHELFWQLRSQLHIQPTYERYSLILEQLMMLFGNYRYELFGEVQVNDEIMQIADFIKTEKDSGKRLKEMKNKLQDARQKFSKTFQFAIDPRMSASELIYEKCKILDSKKLPLWLVMKSAETRDVTQIPKQIIMLSSKNLKDTDCLENLRREKELRKITINDKFLIIFKCGDDIRQDLLTLQLIKIMDKIWLDFGLDYRMKPYKVISTLDQVGMIEVVLNSDTTSSIHENAGKFGALNKSSIMEYLKKHNKHSMENAVENFLRSCAGYCVATYLLGIGDRHSGNIMLTESGHLFHIDFGHFLGNKLTIILGNFKTKYGINRERTPFVFTQEMAYVMGGVQGHNFQRFEDFCTKAYNQIRQHGHLLINIFLMNLSAGMPELQEIADIEYLREKLQLDIGEQQATELFRKEITTSLNDMWRKIDNLIHNFTRD</sequence>
<dbReference type="Gene3D" id="1.10.1070.11">
    <property type="entry name" value="Phosphatidylinositol 3-/4-kinase, catalytic domain"/>
    <property type="match status" value="1"/>
</dbReference>
<evidence type="ECO:0000256" key="5">
    <source>
        <dbReference type="PROSITE-ProRule" id="PRU00880"/>
    </source>
</evidence>
<dbReference type="Gene3D" id="1.25.40.70">
    <property type="entry name" value="Phosphatidylinositol 3-kinase, accessory domain (PIK)"/>
    <property type="match status" value="1"/>
</dbReference>
<dbReference type="FunFam" id="1.10.1070.11:FF:000001">
    <property type="entry name" value="Phosphatidylinositol 4,5-bisphosphate 3-kinase catalytic subunit"/>
    <property type="match status" value="1"/>
</dbReference>